<organism evidence="1 2">
    <name type="scientific">Paramarasmius palmivorus</name>
    <dbReference type="NCBI Taxonomy" id="297713"/>
    <lineage>
        <taxon>Eukaryota</taxon>
        <taxon>Fungi</taxon>
        <taxon>Dikarya</taxon>
        <taxon>Basidiomycota</taxon>
        <taxon>Agaricomycotina</taxon>
        <taxon>Agaricomycetes</taxon>
        <taxon>Agaricomycetidae</taxon>
        <taxon>Agaricales</taxon>
        <taxon>Marasmiineae</taxon>
        <taxon>Marasmiaceae</taxon>
        <taxon>Paramarasmius</taxon>
    </lineage>
</organism>
<dbReference type="AlphaFoldDB" id="A0AAW0E8Y8"/>
<dbReference type="PANTHER" id="PTHR42085">
    <property type="entry name" value="F-BOX DOMAIN-CONTAINING PROTEIN"/>
    <property type="match status" value="1"/>
</dbReference>
<dbReference type="InterPro" id="IPR038883">
    <property type="entry name" value="AN11006-like"/>
</dbReference>
<keyword evidence="2" id="KW-1185">Reference proteome</keyword>
<evidence type="ECO:0000313" key="1">
    <source>
        <dbReference type="EMBL" id="KAK7060359.1"/>
    </source>
</evidence>
<name>A0AAW0E8Y8_9AGAR</name>
<reference evidence="1 2" key="1">
    <citation type="submission" date="2024-01" db="EMBL/GenBank/DDBJ databases">
        <title>A draft genome for a cacao thread blight-causing isolate of Paramarasmius palmivorus.</title>
        <authorList>
            <person name="Baruah I.K."/>
            <person name="Bukari Y."/>
            <person name="Amoako-Attah I."/>
            <person name="Meinhardt L.W."/>
            <person name="Bailey B.A."/>
            <person name="Cohen S.P."/>
        </authorList>
    </citation>
    <scope>NUCLEOTIDE SEQUENCE [LARGE SCALE GENOMIC DNA]</scope>
    <source>
        <strain evidence="1 2">GH-12</strain>
    </source>
</reference>
<proteinExistence type="predicted"/>
<dbReference type="Proteomes" id="UP001383192">
    <property type="component" value="Unassembled WGS sequence"/>
</dbReference>
<sequence length="300" mass="35185">MLSAYIIPRVQPPPPLEPQPRPQSLLASSIKRTEARSQLQSPLFSLIPPEIRNAIFALALQCYYDKSVPFHANEYYYRPDYLYRDRIDTALLQTCRQVYLEAYLLPVVGNDHVFWCERGPPSQSPAPGRYFNSMQPEQRSAVDRVHLFTQLYWLEGEFPRLCASAVFNPRYIHITIRHSDWWYWEDNNPLRLKEAWMQSLQNVKELGEFVLELETIERDKKQMYAIAERLAKRQLTAGQRRALKLDNKPPVKGEWMGPASYKSGHTFHPERDRWIQSPTIGVGPYNAMKYCTIKLRWIVA</sequence>
<protein>
    <submittedName>
        <fullName evidence="1">Uncharacterized protein</fullName>
    </submittedName>
</protein>
<comment type="caution">
    <text evidence="1">The sequence shown here is derived from an EMBL/GenBank/DDBJ whole genome shotgun (WGS) entry which is preliminary data.</text>
</comment>
<gene>
    <name evidence="1" type="ORF">VNI00_001124</name>
</gene>
<dbReference type="EMBL" id="JAYKXP010000003">
    <property type="protein sequence ID" value="KAK7060359.1"/>
    <property type="molecule type" value="Genomic_DNA"/>
</dbReference>
<evidence type="ECO:0000313" key="2">
    <source>
        <dbReference type="Proteomes" id="UP001383192"/>
    </source>
</evidence>
<dbReference type="PANTHER" id="PTHR42085:SF1">
    <property type="entry name" value="F-BOX DOMAIN-CONTAINING PROTEIN"/>
    <property type="match status" value="1"/>
</dbReference>
<accession>A0AAW0E8Y8</accession>